<keyword evidence="2" id="KW-1185">Reference proteome</keyword>
<evidence type="ECO:0008006" key="3">
    <source>
        <dbReference type="Google" id="ProtNLM"/>
    </source>
</evidence>
<reference evidence="1 2" key="1">
    <citation type="journal article" date="2018" name="Front. Plant Sci.">
        <title>Red Clover (Trifolium pratense) and Zigzag Clover (T. medium) - A Picture of Genomic Similarities and Differences.</title>
        <authorList>
            <person name="Dluhosova J."/>
            <person name="Istvanek J."/>
            <person name="Nedelnik J."/>
            <person name="Repkova J."/>
        </authorList>
    </citation>
    <scope>NUCLEOTIDE SEQUENCE [LARGE SCALE GENOMIC DNA]</scope>
    <source>
        <strain evidence="2">cv. 10/8</strain>
        <tissue evidence="1">Leaf</tissue>
    </source>
</reference>
<dbReference type="AlphaFoldDB" id="A0A392RYS7"/>
<dbReference type="Proteomes" id="UP000265520">
    <property type="component" value="Unassembled WGS sequence"/>
</dbReference>
<organism evidence="1 2">
    <name type="scientific">Trifolium medium</name>
    <dbReference type="NCBI Taxonomy" id="97028"/>
    <lineage>
        <taxon>Eukaryota</taxon>
        <taxon>Viridiplantae</taxon>
        <taxon>Streptophyta</taxon>
        <taxon>Embryophyta</taxon>
        <taxon>Tracheophyta</taxon>
        <taxon>Spermatophyta</taxon>
        <taxon>Magnoliopsida</taxon>
        <taxon>eudicotyledons</taxon>
        <taxon>Gunneridae</taxon>
        <taxon>Pentapetalae</taxon>
        <taxon>rosids</taxon>
        <taxon>fabids</taxon>
        <taxon>Fabales</taxon>
        <taxon>Fabaceae</taxon>
        <taxon>Papilionoideae</taxon>
        <taxon>50 kb inversion clade</taxon>
        <taxon>NPAAA clade</taxon>
        <taxon>Hologalegina</taxon>
        <taxon>IRL clade</taxon>
        <taxon>Trifolieae</taxon>
        <taxon>Trifolium</taxon>
    </lineage>
</organism>
<evidence type="ECO:0000313" key="2">
    <source>
        <dbReference type="Proteomes" id="UP000265520"/>
    </source>
</evidence>
<evidence type="ECO:0000313" key="1">
    <source>
        <dbReference type="EMBL" id="MCI40736.1"/>
    </source>
</evidence>
<accession>A0A392RYS7</accession>
<sequence length="53" mass="5811">MRLVIGSVIFESQTAFVKDRQILDGILLLMSGLGLPGRCYGENVFPSPVEEVD</sequence>
<name>A0A392RYS7_9FABA</name>
<dbReference type="EMBL" id="LXQA010283405">
    <property type="protein sequence ID" value="MCI40736.1"/>
    <property type="molecule type" value="Genomic_DNA"/>
</dbReference>
<protein>
    <recommendedName>
        <fullName evidence="3">Cysteine-rich receptor-like protein kinase</fullName>
    </recommendedName>
</protein>
<proteinExistence type="predicted"/>
<comment type="caution">
    <text evidence="1">The sequence shown here is derived from an EMBL/GenBank/DDBJ whole genome shotgun (WGS) entry which is preliminary data.</text>
</comment>